<keyword evidence="3" id="KW-1185">Reference proteome</keyword>
<evidence type="ECO:0000313" key="3">
    <source>
        <dbReference type="Proteomes" id="UP000414233"/>
    </source>
</evidence>
<dbReference type="RefSeq" id="WP_150699217.1">
    <property type="nucleotide sequence ID" value="NZ_CABPRZ010000024.1"/>
</dbReference>
<sequence length="115" mass="12395">MFDDKTNPASATNLSSGAGQWLRLTETGRTPIRLEIDGVIVEAMTGDTLLTAILLHRKSVRRTEFTGAPRAGFCLMGACQDCWVRTVDGQALRACSTPASDGMRIRTAPRAEGAR</sequence>
<organism evidence="2 3">
    <name type="scientific">Pandoraea terrae</name>
    <dbReference type="NCBI Taxonomy" id="1537710"/>
    <lineage>
        <taxon>Bacteria</taxon>
        <taxon>Pseudomonadati</taxon>
        <taxon>Pseudomonadota</taxon>
        <taxon>Betaproteobacteria</taxon>
        <taxon>Burkholderiales</taxon>
        <taxon>Burkholderiaceae</taxon>
        <taxon>Pandoraea</taxon>
    </lineage>
</organism>
<evidence type="ECO:0000313" key="2">
    <source>
        <dbReference type="EMBL" id="VVE48302.1"/>
    </source>
</evidence>
<reference evidence="2 3" key="1">
    <citation type="submission" date="2019-08" db="EMBL/GenBank/DDBJ databases">
        <authorList>
            <person name="Peeters C."/>
        </authorList>
    </citation>
    <scope>NUCLEOTIDE SEQUENCE [LARGE SCALE GENOMIC DNA]</scope>
    <source>
        <strain evidence="2 3">LMG 30175</strain>
    </source>
</reference>
<dbReference type="AlphaFoldDB" id="A0A5E4YIH6"/>
<dbReference type="Gene3D" id="3.10.20.440">
    <property type="entry name" value="2Fe-2S iron-sulphur cluster binding domain, sarcosine oxidase, alpha subunit, N-terminal domain"/>
    <property type="match status" value="1"/>
</dbReference>
<dbReference type="SUPFAM" id="SSF54292">
    <property type="entry name" value="2Fe-2S ferredoxin-like"/>
    <property type="match status" value="1"/>
</dbReference>
<dbReference type="GO" id="GO:0051536">
    <property type="term" value="F:iron-sulfur cluster binding"/>
    <property type="evidence" value="ECO:0007669"/>
    <property type="project" value="InterPro"/>
</dbReference>
<dbReference type="InterPro" id="IPR042204">
    <property type="entry name" value="2Fe-2S-bd_N"/>
</dbReference>
<dbReference type="GO" id="GO:0050622">
    <property type="term" value="F:glycine dehydrogenase (cyanide-forming) activity"/>
    <property type="evidence" value="ECO:0007669"/>
    <property type="project" value="UniProtKB-EC"/>
</dbReference>
<dbReference type="OrthoDB" id="573392at2"/>
<dbReference type="EMBL" id="CABPRZ010000024">
    <property type="protein sequence ID" value="VVE48302.1"/>
    <property type="molecule type" value="Genomic_DNA"/>
</dbReference>
<accession>A0A5E4YIH6</accession>
<dbReference type="InterPro" id="IPR036010">
    <property type="entry name" value="2Fe-2S_ferredoxin-like_sf"/>
</dbReference>
<evidence type="ECO:0000256" key="1">
    <source>
        <dbReference type="ARBA" id="ARBA00023002"/>
    </source>
</evidence>
<dbReference type="EC" id="1.4.99.5" evidence="2"/>
<proteinExistence type="predicted"/>
<name>A0A5E4YIH6_9BURK</name>
<dbReference type="Proteomes" id="UP000414233">
    <property type="component" value="Unassembled WGS sequence"/>
</dbReference>
<dbReference type="Pfam" id="PF13510">
    <property type="entry name" value="Fer2_4"/>
    <property type="match status" value="1"/>
</dbReference>
<keyword evidence="1 2" id="KW-0560">Oxidoreductase</keyword>
<gene>
    <name evidence="2" type="primary">hcnA_2</name>
    <name evidence="2" type="ORF">PTE30175_04432</name>
</gene>
<protein>
    <submittedName>
        <fullName evidence="2">Hydrogen cyanide synthase subunit HcnA</fullName>
        <ecNumber evidence="2">1.4.99.5</ecNumber>
    </submittedName>
</protein>